<dbReference type="Proteomes" id="UP000007437">
    <property type="component" value="Plasmid pBRH01"/>
</dbReference>
<dbReference type="eggNOG" id="COG1020">
    <property type="taxonomic scope" value="Bacteria"/>
</dbReference>
<dbReference type="GO" id="GO:0005829">
    <property type="term" value="C:cytosol"/>
    <property type="evidence" value="ECO:0007669"/>
    <property type="project" value="TreeGrafter"/>
</dbReference>
<evidence type="ECO:0000256" key="3">
    <source>
        <dbReference type="ARBA" id="ARBA00022450"/>
    </source>
</evidence>
<dbReference type="InterPro" id="IPR000873">
    <property type="entry name" value="AMP-dep_synth/lig_dom"/>
</dbReference>
<dbReference type="InterPro" id="IPR009081">
    <property type="entry name" value="PP-bd_ACP"/>
</dbReference>
<dbReference type="InterPro" id="IPR001031">
    <property type="entry name" value="Thioesterase"/>
</dbReference>
<evidence type="ECO:0000256" key="4">
    <source>
        <dbReference type="ARBA" id="ARBA00022553"/>
    </source>
</evidence>
<dbReference type="SUPFAM" id="SSF47336">
    <property type="entry name" value="ACP-like"/>
    <property type="match status" value="6"/>
</dbReference>
<dbReference type="InterPro" id="IPR001242">
    <property type="entry name" value="Condensation_dom"/>
</dbReference>
<dbReference type="NCBIfam" id="NF003417">
    <property type="entry name" value="PRK04813.1"/>
    <property type="match status" value="6"/>
</dbReference>
<dbReference type="GO" id="GO:0044550">
    <property type="term" value="P:secondary metabolite biosynthetic process"/>
    <property type="evidence" value="ECO:0007669"/>
    <property type="project" value="UniProtKB-ARBA"/>
</dbReference>
<dbReference type="InterPro" id="IPR036736">
    <property type="entry name" value="ACP-like_sf"/>
</dbReference>
<dbReference type="InterPro" id="IPR045851">
    <property type="entry name" value="AMP-bd_C_sf"/>
</dbReference>
<dbReference type="SUPFAM" id="SSF53474">
    <property type="entry name" value="alpha/beta-Hydrolases"/>
    <property type="match status" value="1"/>
</dbReference>
<feature type="domain" description="Carrier" evidence="5">
    <location>
        <begin position="5201"/>
        <end position="5275"/>
    </location>
</feature>
<feature type="domain" description="Carrier" evidence="5">
    <location>
        <begin position="985"/>
        <end position="1059"/>
    </location>
</feature>
<evidence type="ECO:0000313" key="6">
    <source>
        <dbReference type="EMBL" id="CBW76913.1"/>
    </source>
</evidence>
<dbReference type="PROSITE" id="PS00455">
    <property type="entry name" value="AMP_BINDING"/>
    <property type="match status" value="6"/>
</dbReference>
<dbReference type="HOGENOM" id="CLU_222916_0_0_4"/>
<keyword evidence="3" id="KW-0596">Phosphopantetheine</keyword>
<dbReference type="InterPro" id="IPR029058">
    <property type="entry name" value="AB_hydrolase_fold"/>
</dbReference>
<dbReference type="FunFam" id="3.40.50.12780:FF:000012">
    <property type="entry name" value="Non-ribosomal peptide synthetase"/>
    <property type="match status" value="6"/>
</dbReference>
<dbReference type="Gene3D" id="3.40.50.1820">
    <property type="entry name" value="alpha/beta hydrolase"/>
    <property type="match status" value="1"/>
</dbReference>
<organism evidence="6 7">
    <name type="scientific">Mycetohabitans rhizoxinica (strain DSM 19002 / CIP 109453 / HKI 454)</name>
    <name type="common">Paraburkholderia rhizoxinica</name>
    <dbReference type="NCBI Taxonomy" id="882378"/>
    <lineage>
        <taxon>Bacteria</taxon>
        <taxon>Pseudomonadati</taxon>
        <taxon>Pseudomonadota</taxon>
        <taxon>Betaproteobacteria</taxon>
        <taxon>Burkholderiales</taxon>
        <taxon>Burkholderiaceae</taxon>
        <taxon>Mycetohabitans</taxon>
    </lineage>
</organism>
<dbReference type="InterPro" id="IPR025110">
    <property type="entry name" value="AMP-bd_C"/>
</dbReference>
<dbReference type="FunFam" id="1.10.1200.10:FF:000005">
    <property type="entry name" value="Nonribosomal peptide synthetase 1"/>
    <property type="match status" value="3"/>
</dbReference>
<dbReference type="CDD" id="cd12117">
    <property type="entry name" value="A_NRPS_Srf_like"/>
    <property type="match status" value="3"/>
</dbReference>
<evidence type="ECO:0000256" key="1">
    <source>
        <dbReference type="ARBA" id="ARBA00001957"/>
    </source>
</evidence>
<dbReference type="NCBIfam" id="TIGR01733">
    <property type="entry name" value="AA-adenyl-dom"/>
    <property type="match status" value="6"/>
</dbReference>
<dbReference type="Pfam" id="PF00975">
    <property type="entry name" value="Thioesterase"/>
    <property type="match status" value="1"/>
</dbReference>
<keyword evidence="6" id="KW-0614">Plasmid</keyword>
<dbReference type="FunFam" id="2.30.38.10:FF:000001">
    <property type="entry name" value="Non-ribosomal peptide synthetase PvdI"/>
    <property type="match status" value="6"/>
</dbReference>
<keyword evidence="6" id="KW-0436">Ligase</keyword>
<geneLocation type="plasmid" evidence="6 7">
    <name>pBRH01</name>
</geneLocation>
<dbReference type="SMART" id="SM00823">
    <property type="entry name" value="PKS_PP"/>
    <property type="match status" value="6"/>
</dbReference>
<dbReference type="FunFam" id="3.30.559.30:FF:000001">
    <property type="entry name" value="Non-ribosomal peptide synthetase"/>
    <property type="match status" value="4"/>
</dbReference>
<evidence type="ECO:0000259" key="5">
    <source>
        <dbReference type="PROSITE" id="PS50075"/>
    </source>
</evidence>
<dbReference type="NCBIfam" id="NF004282">
    <property type="entry name" value="PRK05691.1"/>
    <property type="match status" value="4"/>
</dbReference>
<dbReference type="InterPro" id="IPR023213">
    <property type="entry name" value="CAT-like_dom_sf"/>
</dbReference>
<dbReference type="Gene3D" id="3.40.50.980">
    <property type="match status" value="10"/>
</dbReference>
<dbReference type="Gene3D" id="1.10.1200.10">
    <property type="entry name" value="ACP-like"/>
    <property type="match status" value="5"/>
</dbReference>
<feature type="domain" description="Carrier" evidence="5">
    <location>
        <begin position="6257"/>
        <end position="6332"/>
    </location>
</feature>
<dbReference type="Pfam" id="PF00668">
    <property type="entry name" value="Condensation"/>
    <property type="match status" value="6"/>
</dbReference>
<feature type="domain" description="Carrier" evidence="5">
    <location>
        <begin position="4153"/>
        <end position="4227"/>
    </location>
</feature>
<dbReference type="FunFam" id="3.30.300.30:FF:000010">
    <property type="entry name" value="Enterobactin synthetase component F"/>
    <property type="match status" value="6"/>
</dbReference>
<reference evidence="6 7" key="1">
    <citation type="journal article" date="2011" name="J. Bacteriol.">
        <title>Complete genome sequence of Burkholderia rhizoxinica, an endosymbiont of Rhizopus microsporus.</title>
        <authorList>
            <person name="Lackner G."/>
            <person name="Moebius N."/>
            <person name="Partida-Martinez L."/>
            <person name="Hertweck C."/>
        </authorList>
    </citation>
    <scope>NUCLEOTIDE SEQUENCE [LARGE SCALE GENOMIC DNA]</scope>
    <source>
        <strain evidence="7">DSM 19002 / CIP 109453 / HKI 454</strain>
        <plasmid evidence="6 7">pBRH01</plasmid>
    </source>
</reference>
<feature type="domain" description="Carrier" evidence="5">
    <location>
        <begin position="3098"/>
        <end position="3172"/>
    </location>
</feature>
<comment type="similarity">
    <text evidence="2">Belongs to the ATP-dependent AMP-binding enzyme family.</text>
</comment>
<dbReference type="CDD" id="cd19531">
    <property type="entry name" value="LCL_NRPS-like"/>
    <property type="match status" value="5"/>
</dbReference>
<dbReference type="EMBL" id="FR687360">
    <property type="protein sequence ID" value="CBW76913.1"/>
    <property type="molecule type" value="Genomic_DNA"/>
</dbReference>
<gene>
    <name evidence="6" type="ordered locus">RBRH_01792</name>
</gene>
<dbReference type="FunFam" id="1.10.1200.10:FF:000016">
    <property type="entry name" value="Non-ribosomal peptide synthase"/>
    <property type="match status" value="3"/>
</dbReference>
<dbReference type="InterPro" id="IPR020806">
    <property type="entry name" value="PKS_PP-bd"/>
</dbReference>
<evidence type="ECO:0000256" key="2">
    <source>
        <dbReference type="ARBA" id="ARBA00006432"/>
    </source>
</evidence>
<evidence type="ECO:0000313" key="7">
    <source>
        <dbReference type="Proteomes" id="UP000007437"/>
    </source>
</evidence>
<dbReference type="CDD" id="cd05930">
    <property type="entry name" value="A_NRPS"/>
    <property type="match status" value="2"/>
</dbReference>
<name>E5AUY9_MYCRK</name>
<dbReference type="PANTHER" id="PTHR45527">
    <property type="entry name" value="NONRIBOSOMAL PEPTIDE SYNTHETASE"/>
    <property type="match status" value="1"/>
</dbReference>
<keyword evidence="4" id="KW-0597">Phosphoprotein</keyword>
<dbReference type="Gene3D" id="2.30.38.10">
    <property type="entry name" value="Luciferase, Domain 3"/>
    <property type="match status" value="5"/>
</dbReference>
<accession>E5AUY9</accession>
<dbReference type="GO" id="GO:0016874">
    <property type="term" value="F:ligase activity"/>
    <property type="evidence" value="ECO:0007669"/>
    <property type="project" value="UniProtKB-KW"/>
</dbReference>
<dbReference type="PANTHER" id="PTHR45527:SF1">
    <property type="entry name" value="FATTY ACID SYNTHASE"/>
    <property type="match status" value="1"/>
</dbReference>
<dbReference type="Gene3D" id="3.40.50.12780">
    <property type="entry name" value="N-terminal domain of ligase-like"/>
    <property type="match status" value="1"/>
</dbReference>
<dbReference type="Gene3D" id="3.30.300.30">
    <property type="match status" value="6"/>
</dbReference>
<dbReference type="EC" id="6.3.2.-" evidence="6"/>
<dbReference type="Pfam" id="PF00550">
    <property type="entry name" value="PP-binding"/>
    <property type="match status" value="6"/>
</dbReference>
<proteinExistence type="inferred from homology"/>
<dbReference type="GO" id="GO:0031177">
    <property type="term" value="F:phosphopantetheine binding"/>
    <property type="evidence" value="ECO:0007669"/>
    <property type="project" value="InterPro"/>
</dbReference>
<comment type="cofactor">
    <cofactor evidence="1">
        <name>pantetheine 4'-phosphate</name>
        <dbReference type="ChEBI" id="CHEBI:47942"/>
    </cofactor>
</comment>
<dbReference type="InterPro" id="IPR042099">
    <property type="entry name" value="ANL_N_sf"/>
</dbReference>
<dbReference type="SUPFAM" id="SSF52777">
    <property type="entry name" value="CoA-dependent acyltransferases"/>
    <property type="match status" value="12"/>
</dbReference>
<dbReference type="Pfam" id="PF13193">
    <property type="entry name" value="AMP-binding_C"/>
    <property type="match status" value="6"/>
</dbReference>
<dbReference type="Gene3D" id="3.30.559.10">
    <property type="entry name" value="Chloramphenicol acetyltransferase-like domain"/>
    <property type="match status" value="6"/>
</dbReference>
<dbReference type="GO" id="GO:0043041">
    <property type="term" value="P:amino acid activation for nonribosomal peptide biosynthetic process"/>
    <property type="evidence" value="ECO:0007669"/>
    <property type="project" value="TreeGrafter"/>
</dbReference>
<dbReference type="InterPro" id="IPR010071">
    <property type="entry name" value="AA_adenyl_dom"/>
</dbReference>
<dbReference type="GO" id="GO:0072330">
    <property type="term" value="P:monocarboxylic acid biosynthetic process"/>
    <property type="evidence" value="ECO:0007669"/>
    <property type="project" value="UniProtKB-ARBA"/>
</dbReference>
<dbReference type="KEGG" id="brh:RBRH_01792"/>
<dbReference type="Pfam" id="PF00501">
    <property type="entry name" value="AMP-binding"/>
    <property type="match status" value="6"/>
</dbReference>
<sequence>MTREGIGGLTPLKSNKSLIKFGVHVMSAGAISLTTYPLSSAQTEIWLAQQLHSGSPVYNIAQYTVIEGAIDPTVFEAALRQVIDEADSLRLQFVESEAGLRQRIGSPAWSMPVLNLTAEAESQAVAQAWMRTDYEEPVDLMQGPLFQYALLKVAPKQWIWYQRYHHIMMDGYGAVLIAQRVAQVYSALCAEREPAPCTFGSVLKLLESDAQYRASAQREKDEAYWLKHCAHWPVPATLAGRAAPALQHRLRQTAYLATQALGDAASDVGRLAQFLTAALATYLHRMTRAQDVALGLPVTARLGANRHIPGVVSNTVPLRFTFEAKMTLASLLQQATQIQRGFRYQRYPSEALRRKLELMPGQALFGATVNVMPFDYDLSFDGYPSSNHNLLNGPVEDLMLAVYWTPDNPQLRIDFDVNPACYTAEELEAHRCRFVRFMQALAADVTQPIGEIDLLDTEERHRLLIEWNATQQDYPAHQCIHQLFEAQVEHTPEAMALVYEEQTLSYAELNARANRLAHQLIELGVMPDARVAICVQRSPAMVVGLLAILKAGGAYVPLDPSYPGERLAHILADAAPNIVLADAAGRAALGGAALTDRTVLDPNWLPAQAETNPVVPDLASRHLAYVIYTSGSTGMPKGVMVEHRSIARLVINNGYLDVGAADRVALAANPAFDASTFEVWAPLLNGAAAVVISRDTVLNPAAFAQTLQEQRISILWLTVGLFNQLFIELGPVFPQLKALIVGGDALDANVVAQVLQGTPPQQLINGYGPTESTTFTTTYRIDAIREDTLSIPIGRPIANTQIYLLDAYKQPVPLGAVGELYIGGAGVARGYLNRPELTAERFVRDPFVDEADARMYKTGDLARYLPDGNLEFLGRNDHQVKIRGFRIELGEIEACLAQHAQVRDAVVLAVGEGPDKRLVAYVVAEPDDALAGMLRTHVAAALPEYMVPSAFVRLDALPLTPNGKLDRRALPAPSADAFAHQAYEAPQGELEIMLAEIWTELLGVEPVGRHDNFFALGGHSLLAVRLMNRVAALGITLPLATLFAAPTLAGLAAVLEAQRASDGAALPAITPVSRDGALPLSFAQQRLWFFAQLGGASDTYHMPMALRLRGTLNRVAWQQALDVLWARHEALRSVFISVEGQPQVQLLPAEAGMPMTWHDLRGVSDAATQLAQLSAEAAQAPFDLACGPLMRACGIQVADDEYVMLLVQHHIVSDGWSVGVLVRELNTLYRAACDGQTDPLPALTIQYPDYAAWQRQWLSGERLKAQSEYWRTQLADAPVLLTLPTDRPRPAQQSFEGAYVPIQIDALTTQALKRWSQAQGATLFMTVLAAWSAVLARLSGQEDLVIGTASANRHHPQIEPLIGFFVNTLALRMDVSGEPSAAQLLERVRRTTLGAQAHQDVPFEQVVEIVQPPRRLDHTPLFQVMFAWQSNERAVWDLPEVEVTPADWAYDVVKFDLDLHLYESGEEMVGALGYATALFDRATIERHIGYLQTTLQAMAADASHPVTRVELLSPAERTLLLQTWNTTQRDYPAHQCIHQLFEAQVEHTPEAMALVYEEQTLSYAELNARANRLAHQLIELGVMPDARVAICVQRSPAMVVGLLAILKAGGAYVPLDPSYPGERLAHILADAAPNIVLADAAGRAALGGAALTDRTVLDPNWLPAQAETNPVVPDLTSRHLAYVIYTSGSTGTPKGVMVEHRGVVNLAQAQIACFDVHATSRIVQFASFSFDASVFEIFMALGCGASLHLPSDGVRYDRYRLWQYLTECGITHVTLPPALLQEGRDLPRLNQPLTAILAGEAPSVALFHNLMNQGVVVFNAYGPTETTVCVSAWRGLNLFNGKVLPIGRPLANTRVYLLDAHGQPVPLGAVGELYIGGAGVARGYLNRPELTAERFVRDPFASEPDARMYKTGDLARYLPDGNLEFLGRNDHQVKIRGFRIELGEIETCLVQHAQVHEAVVLAMGEGQDKRLVAYVVTEPDEQLANTLRTHVAAVLPEYMVPSAFVRLDALPLTPNGKLDRRALPAPSADAFAHQAYEAPQGELEIMLAEIWTELLGVEPVGRHDNFFALGGHSLLAVRLMNRVAALGITLPLATLFAAPTLAGLAAVLEAQRASDGAALPAITPVSRDGALPLSFAQQRLWFFAQLGGASDTYHMPMALRLRGTLNRVAWQQALDVLWARHEALRSVFISVEGQPQVQLLPAEAGMPMTWHDLRGVRDAEAQLVRLSAEAAQVPFDLTCGPLMRACGVQLANDEYVMLLVQHHIVSDGWSIGVLARELNTLYRAACDGQADPLPALTIQYPDYAAWQRQWLSGERLQAQSEYWRTQLADAPVLLTLPTDRPRPAQQSFAGACVPIRIDAQTTRKLKRLSQAQGATLFMTVLAAWSAVLARLSGQEDLTIGTASANRHHPQIEPLIGFFVNTLALRLDVSGEPSAAQLLERVRRTTLGAQAHQDVPFEQVVEIVQPPRRLDHTPLFQVMFVWQSNERAVWDLPEVEVTPVDWAYDVAKFDLNLHLSEAGGEMVGVLHYATALFDCATIERHIGYLQTMLQAMAADASHPVTRVELLSPAERTLLLQTWNATQRDYPAHQCIHQLFEAQVERTPEATALVYENQTLSYAELNDKANQLAHYLRALDVGPEVVVGLCAERSLEAIIGLLGILKAGGAYLPLDPSHPAERLASMLRQASVAVLVTQSHLEARLPEIQARRIDLDTDWAKIAACPKTRLDSGVTAEHLAYMIYTSGSTGQPKGVMHSHRGVVNYLSFLTRHYAITCADTILNITGLAFDPCVRDLFGPLTAGARVIILPNEQAKEPGRYLSAIRERSVTKLLSITPSFLRSLCETVPAGPIASSLNTILTSGEPLEASVCEQVHKAFGLQVTVVNQYGPSECTMASTWFKADAQQEGRVPIGRPVPNVRVYVLGRHLEPLPIGVTGELYIAGAGVARGYINQPELSAERFIPSPFGPGERLYRTGDLARWRLDGQLEYIGRLDQQIKIRGFRIEPGEIEAALVKHPSIAQSVVVSREDHPGDRRLVAYWVAADGGAMTPVELKAYLSQTLPDYMVPVAFVQLDTLPLTLSGKLNQRALPAPDSAAFALQVYEAPQGELETTLAAIWSELLSVKRVGRHDNFFALGGHSLLAVRLMNRVAALGITLPLATLFAAPTLAGLAAVLEARASDSAALPAITPVSRDGALPLSFAQQRLWFFAQLDSASDTYHMPMALRLRGTLNPIAWQQALDALWARHEALRSVFVSVDGQPQVQLLPAETGMPMTWHDLRGVSDAATQLVQLSAEAAQAPFDLACGPLMRACGIQVADDEYVMLLVQHHIVSDGWSVGVLVRELNTLYRAACDGQTDPLPALTIQYPDYAAWQRQWLSGERLKAQSEYWRTQLADAPVLLTLPTDRPRPAQQSFEGAYVPIQIDAQTTQALKRWSQAQGATLFMTVLAAWSAVLARLSGQEDLVIGTASANRHHPQIEPLIGFFVNTLALRMDVSGEPSATQLLERVRRTALEAQAHQDLPFEQVVEIVQPPRRLEHTPLFQVMFVWQSNERAVWDLPEVEVTPAKWAYDVVKFDLDLHLYESGEEIVGALGYATALFDRATIERHIGYLQTTLQAMAADASHPVTRVELLSPAERTLLLQTWNATQRDYPAHQCIHQLFEAQVARTPEATALVYEDQTLSYAELNARANRLAHQLIELGVVPDARVAICVQRSPALVVGLLAILKAGGAYVPLDPTYPSERLAHILVDAAPSIVLADAAGRAALGEAALAECTVLDPATVPALPDTNPSVASLTSRHLAYVIYTSGSTGVPKGVMVHHQGVVRLVRNTDYIKVEPGAVFALASNLAFDATTFEIWTPLLNGARIEVIERETLLSPAMLSRKLKQSGVTVLFLTTALFNQMVKEKVEAFSDLHYLLFGGENADPRCVFRVLQQAKPRHLLHVYGPTETVTYASWYEVSNVKQDTSIPIGRPIANTRIYLLDRYGQPVPLGAVGELYIGGAGVARGYLNRPELTAERFVHDPFASEPDARMYKTGDLARYLPDGNLEFLGRNDHQVKIRGFRIELGEIETCLAQHTQVRDAVVLATGEGQDKRLVAYVVADPDDALAGTLRTHVAAALPEYMVPSAFVRLDALPLTPNGKLDRRALPAPSADAFAHQAYEVPQGELETTLAAIWSELLSVNRVGRHDNFFALGGHSLLAVRLMNRVAALGIALPLATLFAAPTLAGLAAVLEAQRASDGAALPAITPVSRDGALPLSFAQQRLWFLAQLDGGSDTYHMSMALRLRGALNRVAWQQALDALWARHEALRSVFISVEGQPQVQLLPAEAGMPMTWHDLRGVSDAATQLAQFSAEAAQAPFDLACGPLMRACGIQVADDEYVMLLVQHHIVSDGWSVGVLVRELNTLYRAACDGQTDPLPALTIQYPDYAAWQRQWLSGERLKAQSEYWRTQLADAPVLLTLPTDRPRPAQQSFEGAYVPIQIDAQTTQALKHWSQAQGATLFMTVLAAWSAVLARLSGQEDLVIGTASANRHHPQIEPLIGFFVNTLALRMDVSGEPSATQLLERVRRTALEAQAHQDLPFEQVVEIVQPPRRLDHTPLFQVMFAWQSNERAVWDLPALEVTPADLAYDVAKFDLDLHLYEAGGEIVGALGYATALFDRATIERHVGYLQTMLQAMAADAAYPVTRVELLSPAERTLLLQTWNATQRDYPAHQCIHQLFEAQAERMPEAIALVYEDQALSYTELNARANRLAHQLIELGVVPNARVAICVQRSPAMVVGLLAILKAGGAYVPLDPSYPGERLAHILMDAAPDIVLADAAGQVALGDAALAHRTVLDPNRLPAQRETNPSVPALTSRHLAYVIYTSGSTGIPKGVMVEHAQTVNFLFWALQTFTSAETQHTLLATSISFDLSIYECFVPLAQGSTVHLVEDALALMHHAQPVSLINTVPSALQSLLAHQADLSSAVTINMAGEPLKASLIKQVFEKTPVQRLCNLYGPSESTTYSTWLSIQRGAPFIESIGRPIANTRIYLLDRYGQPVPLGAVGELYIGGAGVARGYLNRPELTAERFVHDPFASEPDARMYKTGDLARYLPDGNLEFLGRNDHQVKIRGFRIELGEIETCLAQHTQVRDAVVLATGEGQDKRLVAYVVADPDDALAGTLRTHVAAALPEYMVPSAFVRLDALPLTPNGKLDRRALPAPSADAFAHQAYEVPQGELETTLAAIWSELLSVNRVGRHDNFFALGGHSLLAVRLMNRVAALGIALPLATLFAAPTLAGLAAVLEAQRASDGAALPAITPVSRDGALPLSFAQQRLWFLAQLDGGSDTYHMPMALRLRGTLNPIAWQQALDALWARHEALRSVFVSVDGQPQVQLLPAEAGMPMTWHDLRGVSDAATQLVQLSAEAAQAPFDLACGPLMRACGIQVADDEYVMLLVQHHIVSDGWSVGVLVRELNMLYRAACDGQTDPLPALTIQYPDYAAWQRQWLSGERLKAQSEYWRTQLADAPVLLTLPTDRPRPAQQSFAGAHVPIRIDAQTTRELKRLSQAQGATLFMTVLAAWSAVLARLSGQEDLVIGTASANRHHPQIEPLIGFFVNTLALRMDVSGEPSATQLLERVRRTALEAQAHQDLPFEQVVEIVQPPRRLDHTPLFQVMFVWQSNERGTWALPGLEVTSAGRDHEVAKFDLNLHMHEVGGEMIGVLHYATALFDHATIERHVGYLQTMLQAMAADTSHPVTRVDLLSPAERTLLLQTWNATQRDYPAHQCIHQLFEAQAERMPEAIALVYEDQALSYTELNARANRLAHQLIELGVVPNARVAICVQRSPAMVVGLLAILKAGGAYVPLDPSYPGERLAHILMDAVPDIVLADAAGRAALGGAALAECTVLDPNRLPAQAETNPVVPDLTSRHLAYVIYTSGSTGVPKGVMVHHQGVVRLVRNTDYIKVEPGAVFALASNLAFDATTFEIWTPLLNGARIEVIERETLLSPAMLSRKLKQSGVTVLFLTTALFNQMVKEKVEAFSDLHYLLFGGENADPRCVFRVLQQAKPRHLLHVYGPTETVTYASWYEVSNVKQDTSIPIGRPIANTRIYLLDRYGQPVPLGAVGELYIGGAGVARGYLNRPELTAERFVHDPFASEPDARMYKTGDLARYLPDGNLEFLGRNDHQVKIRGFRIELGEIEACLAQHTQVRDAVVLATGEGQDKRLVAYVVADPDDALAGTLRTHVAAALPEYMVPSAFVRLDALPLTPNGKLDRRALPAPSADAFAHQAYEAPQGELETTLAQIWSELLGVEQVSRHDNFFALGGHSLLAVQMISRSRTALGISIPMPVLFEAPTLAALAQRVSAQENVRDESFAVLLPIQPHGARPALFCVHPVTGLSWHYRGLVSHLEADQPVYGLQARGLDGGSSPALTIEAMALDYIQQIRCIQPHGPYYLLGWSFGGKVVHSMATQLEQQGERVALLAVLDATPGHVQLDNKPELAEDDFYHLFVRHAVGSLSETGHYLWDKTRAVFQNNVQLAQRFSPRICGGDMLFFRAAVAQNAWTQPISPEVWQPYVLGNIEVHDIACQHYDMELPVPTAHIGRILRQKLNMLQGEQKSDNKEETLI</sequence>
<dbReference type="FunFam" id="3.40.50.980:FF:000001">
    <property type="entry name" value="Non-ribosomal peptide synthetase"/>
    <property type="match status" value="6"/>
</dbReference>
<protein>
    <submittedName>
        <fullName evidence="6">Non-ribosomal peptide synthetase modules</fullName>
        <ecNumber evidence="6">6.3.2.-</ecNumber>
    </submittedName>
</protein>
<dbReference type="FunFam" id="3.30.559.10:FF:000012">
    <property type="entry name" value="Non-ribosomal peptide synthetase"/>
    <property type="match status" value="3"/>
</dbReference>
<dbReference type="PROSITE" id="PS50075">
    <property type="entry name" value="CARRIER"/>
    <property type="match status" value="6"/>
</dbReference>
<dbReference type="Gene3D" id="3.30.559.30">
    <property type="entry name" value="Nonribosomal peptide synthetase, condensation domain"/>
    <property type="match status" value="6"/>
</dbReference>
<dbReference type="SUPFAM" id="SSF56801">
    <property type="entry name" value="Acetyl-CoA synthetase-like"/>
    <property type="match status" value="6"/>
</dbReference>
<dbReference type="InterPro" id="IPR020845">
    <property type="entry name" value="AMP-binding_CS"/>
</dbReference>
<feature type="domain" description="Carrier" evidence="5">
    <location>
        <begin position="2038"/>
        <end position="2112"/>
    </location>
</feature>